<feature type="domain" description="DUF4062" evidence="1">
    <location>
        <begin position="7"/>
        <end position="80"/>
    </location>
</feature>
<dbReference type="Proteomes" id="UP000270046">
    <property type="component" value="Chromosome"/>
</dbReference>
<reference evidence="2 3" key="1">
    <citation type="submission" date="2018-10" db="EMBL/GenBank/DDBJ databases">
        <title>Genome sequencing of Mucilaginibacter sp. HYN0043.</title>
        <authorList>
            <person name="Kim M."/>
            <person name="Yi H."/>
        </authorList>
    </citation>
    <scope>NUCLEOTIDE SEQUENCE [LARGE SCALE GENOMIC DNA]</scope>
    <source>
        <strain evidence="2 3">HYN0043</strain>
    </source>
</reference>
<evidence type="ECO:0000313" key="2">
    <source>
        <dbReference type="EMBL" id="AYL98112.1"/>
    </source>
</evidence>
<evidence type="ECO:0000259" key="1">
    <source>
        <dbReference type="Pfam" id="PF13271"/>
    </source>
</evidence>
<proteinExistence type="predicted"/>
<dbReference type="InterPro" id="IPR025139">
    <property type="entry name" value="DUF4062"/>
</dbReference>
<evidence type="ECO:0000313" key="3">
    <source>
        <dbReference type="Proteomes" id="UP000270046"/>
    </source>
</evidence>
<sequence>MIKRYNIFISHVNRSLPEAREAVVKCILSLGHFPTEMTYFPASEQQSLNYIKNRIDECDYFIVLVAGLYGSGFMESEYQYAKSCNIPILTFLHSFPEGLDEEQREVTTAAIAKLNTFRSILAESAYGRWKTVADLVSVVNSSLQFIFNDKPQRGWIRDIVIPGKSFFEMPESVKELYTLNFINRFYPMEFQDEDGYILEDIRFDVFIQFVIWILNSEEADAKELAEKYKFCSPSYVYSRICMTLEELNGVGPILWPVEDFLNKMKILECLGIVNKGSVISLTSFAYKIWDRLFDGINYSNGELNQIMDDSSFFDAPELDEETSIRLNGWFL</sequence>
<dbReference type="AlphaFoldDB" id="A0A494W457"/>
<dbReference type="Pfam" id="PF13271">
    <property type="entry name" value="DUF4062"/>
    <property type="match status" value="1"/>
</dbReference>
<name>A0A494W457_9SPHI</name>
<protein>
    <submittedName>
        <fullName evidence="2">DUF4062 domain-containing protein</fullName>
    </submittedName>
</protein>
<dbReference type="OrthoDB" id="9810187at2"/>
<gene>
    <name evidence="2" type="ORF">HYN43_023745</name>
</gene>
<dbReference type="RefSeq" id="WP_119406393.1">
    <property type="nucleotide sequence ID" value="NZ_CP032869.1"/>
</dbReference>
<accession>A0A494W457</accession>
<organism evidence="2 3">
    <name type="scientific">Mucilaginibacter celer</name>
    <dbReference type="NCBI Taxonomy" id="2305508"/>
    <lineage>
        <taxon>Bacteria</taxon>
        <taxon>Pseudomonadati</taxon>
        <taxon>Bacteroidota</taxon>
        <taxon>Sphingobacteriia</taxon>
        <taxon>Sphingobacteriales</taxon>
        <taxon>Sphingobacteriaceae</taxon>
        <taxon>Mucilaginibacter</taxon>
    </lineage>
</organism>
<dbReference type="EMBL" id="CP032869">
    <property type="protein sequence ID" value="AYL98112.1"/>
    <property type="molecule type" value="Genomic_DNA"/>
</dbReference>
<dbReference type="KEGG" id="muh:HYN43_023745"/>
<keyword evidence="3" id="KW-1185">Reference proteome</keyword>